<protein>
    <submittedName>
        <fullName evidence="2">Uncharacterized protein</fullName>
    </submittedName>
</protein>
<feature type="region of interest" description="Disordered" evidence="1">
    <location>
        <begin position="327"/>
        <end position="390"/>
    </location>
</feature>
<feature type="compositionally biased region" description="Low complexity" evidence="1">
    <location>
        <begin position="343"/>
        <end position="362"/>
    </location>
</feature>
<dbReference type="EMBL" id="JAACJL010000002">
    <property type="protein sequence ID" value="KAF4622462.1"/>
    <property type="molecule type" value="Genomic_DNA"/>
</dbReference>
<evidence type="ECO:0000313" key="2">
    <source>
        <dbReference type="EMBL" id="KAF4622462.1"/>
    </source>
</evidence>
<dbReference type="Proteomes" id="UP000521872">
    <property type="component" value="Unassembled WGS sequence"/>
</dbReference>
<evidence type="ECO:0000313" key="3">
    <source>
        <dbReference type="Proteomes" id="UP000521872"/>
    </source>
</evidence>
<reference evidence="2 3" key="1">
    <citation type="submission" date="2019-12" db="EMBL/GenBank/DDBJ databases">
        <authorList>
            <person name="Floudas D."/>
            <person name="Bentzer J."/>
            <person name="Ahren D."/>
            <person name="Johansson T."/>
            <person name="Persson P."/>
            <person name="Tunlid A."/>
        </authorList>
    </citation>
    <scope>NUCLEOTIDE SEQUENCE [LARGE SCALE GENOMIC DNA]</scope>
    <source>
        <strain evidence="2 3">CBS 102.39</strain>
    </source>
</reference>
<evidence type="ECO:0000256" key="1">
    <source>
        <dbReference type="SAM" id="MobiDB-lite"/>
    </source>
</evidence>
<comment type="caution">
    <text evidence="2">The sequence shown here is derived from an EMBL/GenBank/DDBJ whole genome shotgun (WGS) entry which is preliminary data.</text>
</comment>
<accession>A0A8H4R667</accession>
<proteinExistence type="predicted"/>
<sequence>MVVLTDTPSYGQTPAASVRQTAMATSLFVDNIAKTFELTDEQTRSLHELVEVTTKLPGQLEPADIMSRCYMVSCQYGSENRILRAVSTAPGGLGLSSSQTTRVLQDISVMMEDSFAITPAQRTAVRLVGQHLICKPGRTSYKELNNEVEKILREQPKRHNMQNIFGQPTREAVLGSDIRTQMSGVRNKFRALILESLVGEKHCSLEAFVARCCKKYSIGLLSNMQAQSLSMHLSLLRRVTWENKNLSELPNEVETTAATANADEEMIERPRKRQKKGRGGGRVSQEDDFWAQIEAWFAKQLDLRGKDFSSPLWKEYIRETLNLEQERFKSTPSSQPANPMLEPQDSSSDAFGSSSTASSRPSSPIPPVEHNNLSDNRPLGKPGVTTRGPC</sequence>
<organism evidence="2 3">
    <name type="scientific">Agrocybe pediades</name>
    <dbReference type="NCBI Taxonomy" id="84607"/>
    <lineage>
        <taxon>Eukaryota</taxon>
        <taxon>Fungi</taxon>
        <taxon>Dikarya</taxon>
        <taxon>Basidiomycota</taxon>
        <taxon>Agaricomycotina</taxon>
        <taxon>Agaricomycetes</taxon>
        <taxon>Agaricomycetidae</taxon>
        <taxon>Agaricales</taxon>
        <taxon>Agaricineae</taxon>
        <taxon>Strophariaceae</taxon>
        <taxon>Agrocybe</taxon>
    </lineage>
</organism>
<keyword evidence="3" id="KW-1185">Reference proteome</keyword>
<feature type="region of interest" description="Disordered" evidence="1">
    <location>
        <begin position="255"/>
        <end position="284"/>
    </location>
</feature>
<gene>
    <name evidence="2" type="ORF">D9613_009475</name>
</gene>
<feature type="compositionally biased region" description="Basic residues" evidence="1">
    <location>
        <begin position="270"/>
        <end position="279"/>
    </location>
</feature>
<dbReference type="AlphaFoldDB" id="A0A8H4R667"/>
<name>A0A8H4R667_9AGAR</name>